<dbReference type="EMBL" id="UYJE01008686">
    <property type="protein sequence ID" value="VDI66232.1"/>
    <property type="molecule type" value="Genomic_DNA"/>
</dbReference>
<keyword evidence="3" id="KW-1185">Reference proteome</keyword>
<reference evidence="2" key="1">
    <citation type="submission" date="2018-11" db="EMBL/GenBank/DDBJ databases">
        <authorList>
            <person name="Alioto T."/>
            <person name="Alioto T."/>
        </authorList>
    </citation>
    <scope>NUCLEOTIDE SEQUENCE</scope>
</reference>
<name>A0A8B6GLS9_MYTGA</name>
<evidence type="ECO:0000256" key="1">
    <source>
        <dbReference type="SAM" id="MobiDB-lite"/>
    </source>
</evidence>
<protein>
    <submittedName>
        <fullName evidence="2">Uncharacterized protein</fullName>
    </submittedName>
</protein>
<comment type="caution">
    <text evidence="2">The sequence shown here is derived from an EMBL/GenBank/DDBJ whole genome shotgun (WGS) entry which is preliminary data.</text>
</comment>
<evidence type="ECO:0000313" key="2">
    <source>
        <dbReference type="EMBL" id="VDI66232.1"/>
    </source>
</evidence>
<dbReference type="AlphaFoldDB" id="A0A8B6GLS9"/>
<accession>A0A8B6GLS9</accession>
<proteinExistence type="predicted"/>
<sequence length="143" mass="16466">MMNAESSENINEDEQTELKIVDDSHKNVKTIVAEVHVNSGGIQEDSRKRKLDRDEEIFDDEECNEEMSTEEQSINIDDEYSTLDDDEEVIVEGASSYTESLVCSDVELDTECKINVNGKEKCISGKMLKKIRKKKRERRKEKT</sequence>
<gene>
    <name evidence="2" type="ORF">MGAL_10B085629</name>
</gene>
<dbReference type="Proteomes" id="UP000596742">
    <property type="component" value="Unassembled WGS sequence"/>
</dbReference>
<evidence type="ECO:0000313" key="3">
    <source>
        <dbReference type="Proteomes" id="UP000596742"/>
    </source>
</evidence>
<feature type="region of interest" description="Disordered" evidence="1">
    <location>
        <begin position="1"/>
        <end position="22"/>
    </location>
</feature>
<organism evidence="2 3">
    <name type="scientific">Mytilus galloprovincialis</name>
    <name type="common">Mediterranean mussel</name>
    <dbReference type="NCBI Taxonomy" id="29158"/>
    <lineage>
        <taxon>Eukaryota</taxon>
        <taxon>Metazoa</taxon>
        <taxon>Spiralia</taxon>
        <taxon>Lophotrochozoa</taxon>
        <taxon>Mollusca</taxon>
        <taxon>Bivalvia</taxon>
        <taxon>Autobranchia</taxon>
        <taxon>Pteriomorphia</taxon>
        <taxon>Mytilida</taxon>
        <taxon>Mytiloidea</taxon>
        <taxon>Mytilidae</taxon>
        <taxon>Mytilinae</taxon>
        <taxon>Mytilus</taxon>
    </lineage>
</organism>